<reference evidence="1" key="1">
    <citation type="submission" date="2025-08" db="UniProtKB">
        <authorList>
            <consortium name="Ensembl"/>
        </authorList>
    </citation>
    <scope>IDENTIFICATION</scope>
</reference>
<dbReference type="Ensembl" id="ENSSCAT00000002857.1">
    <property type="protein sequence ID" value="ENSSCAP00000002397.1"/>
    <property type="gene ID" value="ENSSCAG00000002099.1"/>
</dbReference>
<proteinExistence type="predicted"/>
<keyword evidence="2" id="KW-1185">Reference proteome</keyword>
<dbReference type="GeneTree" id="ENSGT01040000244549"/>
<name>A0A8C9L080_SERCA</name>
<evidence type="ECO:0000313" key="2">
    <source>
        <dbReference type="Proteomes" id="UP000694409"/>
    </source>
</evidence>
<dbReference type="OMA" id="IPKLMNP"/>
<evidence type="ECO:0000313" key="1">
    <source>
        <dbReference type="Ensembl" id="ENSSCAP00000002397.1"/>
    </source>
</evidence>
<dbReference type="AlphaFoldDB" id="A0A8C9L080"/>
<sequence length="106" mass="11516">MMQSMDYSWIRGRCPMPGSTFAQNLCSEGRKESSGGLTLPPGMLVLEAAIGLPIYLKLRRSPNPPTKCLEEPQRSCCPFPAHSMVMGTGAAFTSRIPKLMNPGLCL</sequence>
<accession>A0A8C9L080</accession>
<reference evidence="1" key="2">
    <citation type="submission" date="2025-09" db="UniProtKB">
        <authorList>
            <consortium name="Ensembl"/>
        </authorList>
    </citation>
    <scope>IDENTIFICATION</scope>
</reference>
<organism evidence="1 2">
    <name type="scientific">Serinus canaria</name>
    <name type="common">Island canary</name>
    <name type="synonym">Fringilla canaria</name>
    <dbReference type="NCBI Taxonomy" id="9135"/>
    <lineage>
        <taxon>Eukaryota</taxon>
        <taxon>Metazoa</taxon>
        <taxon>Chordata</taxon>
        <taxon>Craniata</taxon>
        <taxon>Vertebrata</taxon>
        <taxon>Euteleostomi</taxon>
        <taxon>Archelosauria</taxon>
        <taxon>Archosauria</taxon>
        <taxon>Dinosauria</taxon>
        <taxon>Saurischia</taxon>
        <taxon>Theropoda</taxon>
        <taxon>Coelurosauria</taxon>
        <taxon>Aves</taxon>
        <taxon>Neognathae</taxon>
        <taxon>Neoaves</taxon>
        <taxon>Telluraves</taxon>
        <taxon>Australaves</taxon>
        <taxon>Passeriformes</taxon>
        <taxon>Passeroidea</taxon>
        <taxon>Fringillidae</taxon>
        <taxon>Carduelinae</taxon>
        <taxon>Serinus</taxon>
    </lineage>
</organism>
<protein>
    <submittedName>
        <fullName evidence="1">Uncharacterized protein</fullName>
    </submittedName>
</protein>
<dbReference type="Proteomes" id="UP000694409">
    <property type="component" value="Unassembled WGS sequence"/>
</dbReference>